<dbReference type="InterPro" id="IPR019797">
    <property type="entry name" value="Glutamate_5-kinase_CS"/>
</dbReference>
<dbReference type="HAMAP" id="MF_00456">
    <property type="entry name" value="ProB"/>
    <property type="match status" value="1"/>
</dbReference>
<protein>
    <recommendedName>
        <fullName evidence="8">Glutamate 5-kinase</fullName>
        <ecNumber evidence="8">2.7.2.11</ecNumber>
    </recommendedName>
    <alternativeName>
        <fullName evidence="8">Gamma-glutamyl kinase</fullName>
        <shortName evidence="8">GK</shortName>
    </alternativeName>
</protein>
<dbReference type="PANTHER" id="PTHR43654">
    <property type="entry name" value="GLUTAMATE 5-KINASE"/>
    <property type="match status" value="1"/>
</dbReference>
<evidence type="ECO:0000313" key="11">
    <source>
        <dbReference type="Proteomes" id="UP000318148"/>
    </source>
</evidence>
<evidence type="ECO:0000256" key="3">
    <source>
        <dbReference type="ARBA" id="ARBA00022650"/>
    </source>
</evidence>
<comment type="similarity">
    <text evidence="8">Belongs to the glutamate 5-kinase family.</text>
</comment>
<reference evidence="10 11" key="1">
    <citation type="submission" date="2019-02" db="EMBL/GenBank/DDBJ databases">
        <title>Prokaryotic population dynamics and viral predation in marine succession experiment using metagenomics: the confinement effect.</title>
        <authorList>
            <person name="Haro-Moreno J.M."/>
            <person name="Rodriguez-Valera F."/>
            <person name="Lopez-Perez M."/>
        </authorList>
    </citation>
    <scope>NUCLEOTIDE SEQUENCE [LARGE SCALE GENOMIC DNA]</scope>
    <source>
        <strain evidence="10">MED-G169</strain>
    </source>
</reference>
<dbReference type="CDD" id="cd04242">
    <property type="entry name" value="AAK_G5K_ProB"/>
    <property type="match status" value="1"/>
</dbReference>
<dbReference type="InterPro" id="IPR041739">
    <property type="entry name" value="G5K_ProB"/>
</dbReference>
<dbReference type="InterPro" id="IPR005715">
    <property type="entry name" value="Glu_5kinase/COase_Synthase"/>
</dbReference>
<dbReference type="SMART" id="SM00359">
    <property type="entry name" value="PUA"/>
    <property type="match status" value="1"/>
</dbReference>
<feature type="binding site" evidence="8">
    <location>
        <position position="142"/>
    </location>
    <ligand>
        <name>substrate</name>
    </ligand>
</feature>
<dbReference type="Proteomes" id="UP000318148">
    <property type="component" value="Unassembled WGS sequence"/>
</dbReference>
<accession>A0A520LLY1</accession>
<dbReference type="InterPro" id="IPR015947">
    <property type="entry name" value="PUA-like_sf"/>
</dbReference>
<keyword evidence="7 8" id="KW-0067">ATP-binding</keyword>
<comment type="caution">
    <text evidence="10">The sequence shown here is derived from an EMBL/GenBank/DDBJ whole genome shotgun (WGS) entry which is preliminary data.</text>
</comment>
<dbReference type="UniPathway" id="UPA00098">
    <property type="reaction ID" value="UER00359"/>
</dbReference>
<comment type="function">
    <text evidence="8">Catalyzes the transfer of a phosphate group to glutamate to form L-glutamate 5-phosphate.</text>
</comment>
<dbReference type="NCBIfam" id="TIGR01027">
    <property type="entry name" value="proB"/>
    <property type="match status" value="1"/>
</dbReference>
<dbReference type="FunFam" id="3.40.1160.10:FF:000018">
    <property type="entry name" value="Glutamate 5-kinase"/>
    <property type="match status" value="1"/>
</dbReference>
<dbReference type="InterPro" id="IPR011529">
    <property type="entry name" value="Glu_5kinase"/>
</dbReference>
<keyword evidence="4 8" id="KW-0808">Transferase</keyword>
<dbReference type="InterPro" id="IPR036393">
    <property type="entry name" value="AceGlu_kinase-like_sf"/>
</dbReference>
<name>A0A520LLY1_9GAMM</name>
<dbReference type="GO" id="GO:0005524">
    <property type="term" value="F:ATP binding"/>
    <property type="evidence" value="ECO:0007669"/>
    <property type="project" value="UniProtKB-KW"/>
</dbReference>
<dbReference type="Gene3D" id="2.30.130.10">
    <property type="entry name" value="PUA domain"/>
    <property type="match status" value="1"/>
</dbReference>
<dbReference type="CDD" id="cd21157">
    <property type="entry name" value="PUA_G5K"/>
    <property type="match status" value="1"/>
</dbReference>
<dbReference type="InterPro" id="IPR002478">
    <property type="entry name" value="PUA"/>
</dbReference>
<organism evidence="10 11">
    <name type="scientific">SAR92 clade bacterium</name>
    <dbReference type="NCBI Taxonomy" id="2315479"/>
    <lineage>
        <taxon>Bacteria</taxon>
        <taxon>Pseudomonadati</taxon>
        <taxon>Pseudomonadota</taxon>
        <taxon>Gammaproteobacteria</taxon>
        <taxon>Cellvibrionales</taxon>
        <taxon>Porticoccaceae</taxon>
        <taxon>SAR92 clade</taxon>
    </lineage>
</organism>
<gene>
    <name evidence="8" type="primary">proB</name>
    <name evidence="10" type="ORF">EVB02_02375</name>
</gene>
<evidence type="ECO:0000256" key="2">
    <source>
        <dbReference type="ARBA" id="ARBA00022605"/>
    </source>
</evidence>
<keyword evidence="2 8" id="KW-0028">Amino-acid biosynthesis</keyword>
<dbReference type="Pfam" id="PF00696">
    <property type="entry name" value="AA_kinase"/>
    <property type="match status" value="1"/>
</dbReference>
<keyword evidence="5 8" id="KW-0547">Nucleotide-binding</keyword>
<evidence type="ECO:0000256" key="6">
    <source>
        <dbReference type="ARBA" id="ARBA00022777"/>
    </source>
</evidence>
<feature type="domain" description="PUA" evidence="9">
    <location>
        <begin position="281"/>
        <end position="364"/>
    </location>
</feature>
<dbReference type="EC" id="2.7.2.11" evidence="8"/>
<dbReference type="AlphaFoldDB" id="A0A520LLY1"/>
<evidence type="ECO:0000256" key="8">
    <source>
        <dbReference type="HAMAP-Rule" id="MF_00456"/>
    </source>
</evidence>
<dbReference type="PRINTS" id="PR00474">
    <property type="entry name" value="GLU5KINASE"/>
</dbReference>
<proteinExistence type="inferred from homology"/>
<evidence type="ECO:0000256" key="5">
    <source>
        <dbReference type="ARBA" id="ARBA00022741"/>
    </source>
</evidence>
<comment type="subcellular location">
    <subcellularLocation>
        <location evidence="8">Cytoplasm</location>
    </subcellularLocation>
</comment>
<comment type="pathway">
    <text evidence="8">Amino-acid biosynthesis; L-proline biosynthesis; L-glutamate 5-semialdehyde from L-glutamate: step 1/2.</text>
</comment>
<dbReference type="GO" id="GO:0003723">
    <property type="term" value="F:RNA binding"/>
    <property type="evidence" value="ECO:0007669"/>
    <property type="project" value="InterPro"/>
</dbReference>
<dbReference type="PROSITE" id="PS50890">
    <property type="entry name" value="PUA"/>
    <property type="match status" value="1"/>
</dbReference>
<evidence type="ECO:0000313" key="10">
    <source>
        <dbReference type="EMBL" id="RZO06609.1"/>
    </source>
</evidence>
<dbReference type="InterPro" id="IPR001057">
    <property type="entry name" value="Glu/AcGlu_kinase"/>
</dbReference>
<evidence type="ECO:0000259" key="9">
    <source>
        <dbReference type="SMART" id="SM00359"/>
    </source>
</evidence>
<dbReference type="EMBL" id="SHBO01000022">
    <property type="protein sequence ID" value="RZO06609.1"/>
    <property type="molecule type" value="Genomic_DNA"/>
</dbReference>
<dbReference type="GO" id="GO:0005829">
    <property type="term" value="C:cytosol"/>
    <property type="evidence" value="ECO:0007669"/>
    <property type="project" value="TreeGrafter"/>
</dbReference>
<dbReference type="Pfam" id="PF01472">
    <property type="entry name" value="PUA"/>
    <property type="match status" value="1"/>
</dbReference>
<dbReference type="Gene3D" id="3.40.1160.10">
    <property type="entry name" value="Acetylglutamate kinase-like"/>
    <property type="match status" value="2"/>
</dbReference>
<comment type="caution">
    <text evidence="8">Lacks conserved residue(s) required for the propagation of feature annotation.</text>
</comment>
<evidence type="ECO:0000256" key="1">
    <source>
        <dbReference type="ARBA" id="ARBA00022490"/>
    </source>
</evidence>
<dbReference type="PANTHER" id="PTHR43654:SF1">
    <property type="entry name" value="ISOPENTENYL PHOSPHATE KINASE"/>
    <property type="match status" value="1"/>
</dbReference>
<evidence type="ECO:0000256" key="7">
    <source>
        <dbReference type="ARBA" id="ARBA00022840"/>
    </source>
</evidence>
<dbReference type="GO" id="GO:0004349">
    <property type="term" value="F:glutamate 5-kinase activity"/>
    <property type="evidence" value="ECO:0007669"/>
    <property type="project" value="UniProtKB-UniRule"/>
</dbReference>
<feature type="binding site" evidence="8">
    <location>
        <position position="15"/>
    </location>
    <ligand>
        <name>ATP</name>
        <dbReference type="ChEBI" id="CHEBI:30616"/>
    </ligand>
</feature>
<dbReference type="SUPFAM" id="SSF53633">
    <property type="entry name" value="Carbamate kinase-like"/>
    <property type="match status" value="1"/>
</dbReference>
<sequence>MNRNAVEGASRIVIKIGSSILTNGGKGLDHNFIDDIARQVVDLQLLGKQIVIVSSGAIAQGMSQLGWDVQSRKIDQLQTAASVGQAGLMHYYETCFRQHEKKTGQILIDHDDFANRERYLNARNVIKNLLDLEVIPIINENDSVSSEEIRFGDNDTLAALVSNLIDADLLILLTDKDGLYSADPNLKKDVFLINNVSVHDQSLDKYAGGASSLGRGGMVTKIKAARIAAKSGCGTIIAGGMIKNILTKLASGEDLGTFLYSDEKPLNARKQWLMGQLKHSGDLIIDAGASKALQKDFVSLLPVGVKKVLGTFNRGELVRCISDDGVEVARGLINYNSSDARNIIGFPSSAIVSILGYEENPNLIDKDNLVVVSG</sequence>
<dbReference type="PIRSF" id="PIRSF000729">
    <property type="entry name" value="GK"/>
    <property type="match status" value="1"/>
</dbReference>
<feature type="binding site" evidence="8">
    <location>
        <position position="55"/>
    </location>
    <ligand>
        <name>substrate</name>
    </ligand>
</feature>
<keyword evidence="3 8" id="KW-0641">Proline biosynthesis</keyword>
<dbReference type="SUPFAM" id="SSF88697">
    <property type="entry name" value="PUA domain-like"/>
    <property type="match status" value="1"/>
</dbReference>
<keyword evidence="1 8" id="KW-0963">Cytoplasm</keyword>
<feature type="binding site" evidence="8">
    <location>
        <begin position="174"/>
        <end position="175"/>
    </location>
    <ligand>
        <name>ATP</name>
        <dbReference type="ChEBI" id="CHEBI:30616"/>
    </ligand>
</feature>
<keyword evidence="6 8" id="KW-0418">Kinase</keyword>
<comment type="catalytic activity">
    <reaction evidence="8">
        <text>L-glutamate + ATP = L-glutamyl 5-phosphate + ADP</text>
        <dbReference type="Rhea" id="RHEA:14877"/>
        <dbReference type="ChEBI" id="CHEBI:29985"/>
        <dbReference type="ChEBI" id="CHEBI:30616"/>
        <dbReference type="ChEBI" id="CHEBI:58274"/>
        <dbReference type="ChEBI" id="CHEBI:456216"/>
        <dbReference type="EC" id="2.7.2.11"/>
    </reaction>
</comment>
<feature type="binding site" evidence="8">
    <location>
        <position position="154"/>
    </location>
    <ligand>
        <name>substrate</name>
    </ligand>
</feature>
<dbReference type="InterPro" id="IPR001048">
    <property type="entry name" value="Asp/Glu/Uridylate_kinase"/>
</dbReference>
<evidence type="ECO:0000256" key="4">
    <source>
        <dbReference type="ARBA" id="ARBA00022679"/>
    </source>
</evidence>
<dbReference type="InterPro" id="IPR036974">
    <property type="entry name" value="PUA_sf"/>
</dbReference>
<dbReference type="GO" id="GO:0055129">
    <property type="term" value="P:L-proline biosynthetic process"/>
    <property type="evidence" value="ECO:0007669"/>
    <property type="project" value="UniProtKB-UniRule"/>
</dbReference>
<dbReference type="PROSITE" id="PS00902">
    <property type="entry name" value="GLUTAMATE_5_KINASE"/>
    <property type="match status" value="1"/>
</dbReference>